<comment type="caution">
    <text evidence="2">The sequence shown here is derived from an EMBL/GenBank/DDBJ whole genome shotgun (WGS) entry which is preliminary data.</text>
</comment>
<gene>
    <name evidence="2" type="ORF">DY251_20305</name>
</gene>
<keyword evidence="3" id="KW-1185">Reference proteome</keyword>
<dbReference type="Proteomes" id="UP000262379">
    <property type="component" value="Unassembled WGS sequence"/>
</dbReference>
<protein>
    <submittedName>
        <fullName evidence="2">Uncharacterized protein</fullName>
    </submittedName>
</protein>
<evidence type="ECO:0000256" key="1">
    <source>
        <dbReference type="SAM" id="MobiDB-lite"/>
    </source>
</evidence>
<feature type="region of interest" description="Disordered" evidence="1">
    <location>
        <begin position="61"/>
        <end position="81"/>
    </location>
</feature>
<organism evidence="2 3">
    <name type="scientific">Mesorhizobium denitrificans</name>
    <dbReference type="NCBI Taxonomy" id="2294114"/>
    <lineage>
        <taxon>Bacteria</taxon>
        <taxon>Pseudomonadati</taxon>
        <taxon>Pseudomonadota</taxon>
        <taxon>Alphaproteobacteria</taxon>
        <taxon>Hyphomicrobiales</taxon>
        <taxon>Phyllobacteriaceae</taxon>
        <taxon>Mesorhizobium</taxon>
    </lineage>
</organism>
<evidence type="ECO:0000313" key="3">
    <source>
        <dbReference type="Proteomes" id="UP000262379"/>
    </source>
</evidence>
<dbReference type="AlphaFoldDB" id="A0A371X3W6"/>
<proteinExistence type="predicted"/>
<accession>A0A371X3W6</accession>
<dbReference type="EMBL" id="QURN01000024">
    <property type="protein sequence ID" value="RFC63899.1"/>
    <property type="molecule type" value="Genomic_DNA"/>
</dbReference>
<name>A0A371X3W6_9HYPH</name>
<evidence type="ECO:0000313" key="2">
    <source>
        <dbReference type="EMBL" id="RFC63899.1"/>
    </source>
</evidence>
<sequence>MLGFAMQEKWRARRDETGHRYMFFFLLIDIHAATLRKQIPVAPARTRRDLGDRSFRNRIRYKQDQRAASKTTPHATGCHTA</sequence>
<reference evidence="3" key="1">
    <citation type="submission" date="2018-08" db="EMBL/GenBank/DDBJ databases">
        <authorList>
            <person name="Im W.T."/>
        </authorList>
    </citation>
    <scope>NUCLEOTIDE SEQUENCE [LARGE SCALE GENOMIC DNA]</scope>
    <source>
        <strain evidence="3">LA-28</strain>
    </source>
</reference>